<gene>
    <name evidence="9" type="ORF">AWC12_23300</name>
</gene>
<feature type="domain" description="RNA polymerase sigma factor 70 region 4 type 2" evidence="8">
    <location>
        <begin position="130"/>
        <end position="180"/>
    </location>
</feature>
<reference evidence="9 10" key="1">
    <citation type="submission" date="2016-01" db="EMBL/GenBank/DDBJ databases">
        <title>The new phylogeny of the genus Mycobacterium.</title>
        <authorList>
            <person name="Tarcisio F."/>
            <person name="Conor M."/>
            <person name="Antonella G."/>
            <person name="Elisabetta G."/>
            <person name="Giulia F.S."/>
            <person name="Sara T."/>
            <person name="Anna F."/>
            <person name="Clotilde B."/>
            <person name="Roberto B."/>
            <person name="Veronica D.S."/>
            <person name="Fabio R."/>
            <person name="Monica P."/>
            <person name="Olivier J."/>
            <person name="Enrico T."/>
            <person name="Nicola S."/>
        </authorList>
    </citation>
    <scope>NUCLEOTIDE SEQUENCE [LARGE SCALE GENOMIC DNA]</scope>
    <source>
        <strain evidence="9 10">DSM 45541</strain>
    </source>
</reference>
<dbReference type="InterPro" id="IPR013324">
    <property type="entry name" value="RNA_pol_sigma_r3/r4-like"/>
</dbReference>
<dbReference type="InterPro" id="IPR036388">
    <property type="entry name" value="WH-like_DNA-bd_sf"/>
</dbReference>
<protein>
    <recommendedName>
        <fullName evidence="6">RNA polymerase sigma factor</fullName>
    </recommendedName>
</protein>
<dbReference type="InterPro" id="IPR039425">
    <property type="entry name" value="RNA_pol_sigma-70-like"/>
</dbReference>
<dbReference type="PANTHER" id="PTHR43133">
    <property type="entry name" value="RNA POLYMERASE ECF-TYPE SIGMA FACTO"/>
    <property type="match status" value="1"/>
</dbReference>
<evidence type="ECO:0000256" key="2">
    <source>
        <dbReference type="ARBA" id="ARBA00023015"/>
    </source>
</evidence>
<dbReference type="EMBL" id="LQPC01000047">
    <property type="protein sequence ID" value="ORV84379.1"/>
    <property type="molecule type" value="Genomic_DNA"/>
</dbReference>
<dbReference type="GO" id="GO:0006950">
    <property type="term" value="P:response to stress"/>
    <property type="evidence" value="ECO:0007669"/>
    <property type="project" value="UniProtKB-ARBA"/>
</dbReference>
<dbReference type="Gene3D" id="1.10.1740.10">
    <property type="match status" value="1"/>
</dbReference>
<evidence type="ECO:0000256" key="6">
    <source>
        <dbReference type="RuleBase" id="RU000716"/>
    </source>
</evidence>
<dbReference type="NCBIfam" id="TIGR02937">
    <property type="entry name" value="sigma70-ECF"/>
    <property type="match status" value="1"/>
</dbReference>
<dbReference type="SUPFAM" id="SSF88946">
    <property type="entry name" value="Sigma2 domain of RNA polymerase sigma factors"/>
    <property type="match status" value="1"/>
</dbReference>
<evidence type="ECO:0000256" key="3">
    <source>
        <dbReference type="ARBA" id="ARBA00023082"/>
    </source>
</evidence>
<dbReference type="PANTHER" id="PTHR43133:SF59">
    <property type="entry name" value="ECF RNA POLYMERASE SIGMA FACTOR SIGR"/>
    <property type="match status" value="1"/>
</dbReference>
<dbReference type="GO" id="GO:0003677">
    <property type="term" value="F:DNA binding"/>
    <property type="evidence" value="ECO:0007669"/>
    <property type="project" value="UniProtKB-KW"/>
</dbReference>
<keyword evidence="4 6" id="KW-0238">DNA-binding</keyword>
<dbReference type="GO" id="GO:0006352">
    <property type="term" value="P:DNA-templated transcription initiation"/>
    <property type="evidence" value="ECO:0007669"/>
    <property type="project" value="InterPro"/>
</dbReference>
<dbReference type="Pfam" id="PF04542">
    <property type="entry name" value="Sigma70_r2"/>
    <property type="match status" value="1"/>
</dbReference>
<dbReference type="InterPro" id="IPR013249">
    <property type="entry name" value="RNA_pol_sigma70_r4_t2"/>
</dbReference>
<comment type="caution">
    <text evidence="9">The sequence shown here is derived from an EMBL/GenBank/DDBJ whole genome shotgun (WGS) entry which is preliminary data.</text>
</comment>
<dbReference type="Pfam" id="PF08281">
    <property type="entry name" value="Sigma70_r4_2"/>
    <property type="match status" value="1"/>
</dbReference>
<keyword evidence="2 6" id="KW-0805">Transcription regulation</keyword>
<evidence type="ECO:0000256" key="1">
    <source>
        <dbReference type="ARBA" id="ARBA00010641"/>
    </source>
</evidence>
<evidence type="ECO:0000256" key="4">
    <source>
        <dbReference type="ARBA" id="ARBA00023125"/>
    </source>
</evidence>
<evidence type="ECO:0000256" key="5">
    <source>
        <dbReference type="ARBA" id="ARBA00023163"/>
    </source>
</evidence>
<dbReference type="AlphaFoldDB" id="A0A1X1WCR4"/>
<dbReference type="InterPro" id="IPR007627">
    <property type="entry name" value="RNA_pol_sigma70_r2"/>
</dbReference>
<accession>A0A1X1WCR4</accession>
<dbReference type="InterPro" id="IPR000838">
    <property type="entry name" value="RNA_pol_sigma70_ECF_CS"/>
</dbReference>
<dbReference type="Proteomes" id="UP000193622">
    <property type="component" value="Unassembled WGS sequence"/>
</dbReference>
<dbReference type="SUPFAM" id="SSF88659">
    <property type="entry name" value="Sigma3 and sigma4 domains of RNA polymerase sigma factors"/>
    <property type="match status" value="1"/>
</dbReference>
<feature type="domain" description="RNA polymerase sigma-70 region 2" evidence="7">
    <location>
        <begin position="27"/>
        <end position="89"/>
    </location>
</feature>
<comment type="similarity">
    <text evidence="1 6">Belongs to the sigma-70 factor family. ECF subfamily.</text>
</comment>
<evidence type="ECO:0000259" key="7">
    <source>
        <dbReference type="Pfam" id="PF04542"/>
    </source>
</evidence>
<dbReference type="PROSITE" id="PS01063">
    <property type="entry name" value="SIGMA70_ECF"/>
    <property type="match status" value="1"/>
</dbReference>
<dbReference type="Gene3D" id="1.10.10.10">
    <property type="entry name" value="Winged helix-like DNA-binding domain superfamily/Winged helix DNA-binding domain"/>
    <property type="match status" value="1"/>
</dbReference>
<keyword evidence="5 6" id="KW-0804">Transcription</keyword>
<dbReference type="InterPro" id="IPR014284">
    <property type="entry name" value="RNA_pol_sigma-70_dom"/>
</dbReference>
<name>A0A1X1WCR4_MYCIR</name>
<dbReference type="CDD" id="cd06171">
    <property type="entry name" value="Sigma70_r4"/>
    <property type="match status" value="1"/>
</dbReference>
<evidence type="ECO:0000259" key="8">
    <source>
        <dbReference type="Pfam" id="PF08281"/>
    </source>
</evidence>
<dbReference type="InterPro" id="IPR013325">
    <property type="entry name" value="RNA_pol_sigma_r2"/>
</dbReference>
<sequence>MTITALAREAACDADLADRFTRDVLPYRDVLSRGARRLTKSEADAEDLLQETFLRAYTGLHQFREDSNMQAWLFTILHHKWISGYRAKQCRPVEVAEDAITDRVLASTAGASGTMSAEAEALKRIPDADVSAALAALPEGFAEVVYLAFVAGHTYTETAEILDVPIGTVMSRAHRGRQRLRIALAHRAPQDHADIPTAQHVA</sequence>
<organism evidence="9 10">
    <name type="scientific">Mycolicibacterium iranicum</name>
    <name type="common">Mycobacterium iranicum</name>
    <dbReference type="NCBI Taxonomy" id="912594"/>
    <lineage>
        <taxon>Bacteria</taxon>
        <taxon>Bacillati</taxon>
        <taxon>Actinomycetota</taxon>
        <taxon>Actinomycetes</taxon>
        <taxon>Mycobacteriales</taxon>
        <taxon>Mycobacteriaceae</taxon>
        <taxon>Mycolicibacterium</taxon>
    </lineage>
</organism>
<dbReference type="GO" id="GO:0016987">
    <property type="term" value="F:sigma factor activity"/>
    <property type="evidence" value="ECO:0007669"/>
    <property type="project" value="UniProtKB-KW"/>
</dbReference>
<evidence type="ECO:0000313" key="9">
    <source>
        <dbReference type="EMBL" id="ORV84379.1"/>
    </source>
</evidence>
<keyword evidence="3 6" id="KW-0731">Sigma factor</keyword>
<proteinExistence type="inferred from homology"/>
<evidence type="ECO:0000313" key="10">
    <source>
        <dbReference type="Proteomes" id="UP000193622"/>
    </source>
</evidence>
<dbReference type="RefSeq" id="WP_085177134.1">
    <property type="nucleotide sequence ID" value="NZ_LQPC01000047.1"/>
</dbReference>